<proteinExistence type="predicted"/>
<feature type="non-terminal residue" evidence="1">
    <location>
        <position position="1"/>
    </location>
</feature>
<dbReference type="AlphaFoldDB" id="N6U346"/>
<sequence length="155" mass="17858">MLEKRRSIHELLEPSRRTSLFEQPGEEGRSDAQLKEWEKRWGYIKQDFVNVVSYPDENARACNKENDGWTSGLKIALEEAGRNSEKLCSPQVISCNLSKEQKVFSAGIESKIDEFLETASNMGRDVELEAFQKLTLDEDWGFKLVERLITSKLEK</sequence>
<organism evidence="1">
    <name type="scientific">Dendroctonus ponderosae</name>
    <name type="common">Mountain pine beetle</name>
    <dbReference type="NCBI Taxonomy" id="77166"/>
    <lineage>
        <taxon>Eukaryota</taxon>
        <taxon>Metazoa</taxon>
        <taxon>Ecdysozoa</taxon>
        <taxon>Arthropoda</taxon>
        <taxon>Hexapoda</taxon>
        <taxon>Insecta</taxon>
        <taxon>Pterygota</taxon>
        <taxon>Neoptera</taxon>
        <taxon>Endopterygota</taxon>
        <taxon>Coleoptera</taxon>
        <taxon>Polyphaga</taxon>
        <taxon>Cucujiformia</taxon>
        <taxon>Curculionidae</taxon>
        <taxon>Scolytinae</taxon>
        <taxon>Dendroctonus</taxon>
    </lineage>
</organism>
<gene>
    <name evidence="1" type="ORF">YQE_08351</name>
</gene>
<evidence type="ECO:0000313" key="1">
    <source>
        <dbReference type="EMBL" id="ENN75036.1"/>
    </source>
</evidence>
<reference evidence="1" key="1">
    <citation type="journal article" date="2013" name="Genome Biol.">
        <title>Draft genome of the mountain pine beetle, Dendroctonus ponderosae Hopkins, a major forest pest.</title>
        <authorList>
            <person name="Keeling C.I."/>
            <person name="Yuen M.M."/>
            <person name="Liao N.Y."/>
            <person name="Docking T.R."/>
            <person name="Chan S.K."/>
            <person name="Taylor G.A."/>
            <person name="Palmquist D.L."/>
            <person name="Jackman S.D."/>
            <person name="Nguyen A."/>
            <person name="Li M."/>
            <person name="Henderson H."/>
            <person name="Janes J.K."/>
            <person name="Zhao Y."/>
            <person name="Pandoh P."/>
            <person name="Moore R."/>
            <person name="Sperling F.A."/>
            <person name="Huber D.P."/>
            <person name="Birol I."/>
            <person name="Jones S.J."/>
            <person name="Bohlmann J."/>
        </authorList>
    </citation>
    <scope>NUCLEOTIDE SEQUENCE</scope>
</reference>
<accession>N6U346</accession>
<dbReference type="HOGENOM" id="CLU_1697336_0_0_1"/>
<dbReference type="EMBL" id="KB741021">
    <property type="protein sequence ID" value="ENN75036.1"/>
    <property type="molecule type" value="Genomic_DNA"/>
</dbReference>
<protein>
    <submittedName>
        <fullName evidence="1">Uncharacterized protein</fullName>
    </submittedName>
</protein>
<name>N6U346_DENPD</name>